<gene>
    <name evidence="2" type="ORF">K458DRAFT_346456</name>
</gene>
<feature type="region of interest" description="Disordered" evidence="1">
    <location>
        <begin position="92"/>
        <end position="120"/>
    </location>
</feature>
<proteinExistence type="predicted"/>
<sequence length="120" mass="13748">MDVKMNDRPDKVKAALGYRDEQWHRFYWLTKEEARSLITAHPECLTYASFSATERIQLLDRLNAALAADGIPIINATVLKWRMTSLVREMRRKPVLPKDVSPSPQPPEASKAPFDPVRDT</sequence>
<reference evidence="2" key="1">
    <citation type="journal article" date="2020" name="Stud. Mycol.">
        <title>101 Dothideomycetes genomes: a test case for predicting lifestyles and emergence of pathogens.</title>
        <authorList>
            <person name="Haridas S."/>
            <person name="Albert R."/>
            <person name="Binder M."/>
            <person name="Bloem J."/>
            <person name="Labutti K."/>
            <person name="Salamov A."/>
            <person name="Andreopoulos B."/>
            <person name="Baker S."/>
            <person name="Barry K."/>
            <person name="Bills G."/>
            <person name="Bluhm B."/>
            <person name="Cannon C."/>
            <person name="Castanera R."/>
            <person name="Culley D."/>
            <person name="Daum C."/>
            <person name="Ezra D."/>
            <person name="Gonzalez J."/>
            <person name="Henrissat B."/>
            <person name="Kuo A."/>
            <person name="Liang C."/>
            <person name="Lipzen A."/>
            <person name="Lutzoni F."/>
            <person name="Magnuson J."/>
            <person name="Mondo S."/>
            <person name="Nolan M."/>
            <person name="Ohm R."/>
            <person name="Pangilinan J."/>
            <person name="Park H.-J."/>
            <person name="Ramirez L."/>
            <person name="Alfaro M."/>
            <person name="Sun H."/>
            <person name="Tritt A."/>
            <person name="Yoshinaga Y."/>
            <person name="Zwiers L.-H."/>
            <person name="Turgeon B."/>
            <person name="Goodwin S."/>
            <person name="Spatafora J."/>
            <person name="Crous P."/>
            <person name="Grigoriev I."/>
        </authorList>
    </citation>
    <scope>NUCLEOTIDE SEQUENCE</scope>
    <source>
        <strain evidence="2">CBS 122367</strain>
    </source>
</reference>
<name>A0A6G1IN12_9PLEO</name>
<evidence type="ECO:0000313" key="2">
    <source>
        <dbReference type="EMBL" id="KAF2679535.1"/>
    </source>
</evidence>
<organism evidence="2 3">
    <name type="scientific">Lentithecium fluviatile CBS 122367</name>
    <dbReference type="NCBI Taxonomy" id="1168545"/>
    <lineage>
        <taxon>Eukaryota</taxon>
        <taxon>Fungi</taxon>
        <taxon>Dikarya</taxon>
        <taxon>Ascomycota</taxon>
        <taxon>Pezizomycotina</taxon>
        <taxon>Dothideomycetes</taxon>
        <taxon>Pleosporomycetidae</taxon>
        <taxon>Pleosporales</taxon>
        <taxon>Massarineae</taxon>
        <taxon>Lentitheciaceae</taxon>
        <taxon>Lentithecium</taxon>
    </lineage>
</organism>
<dbReference type="Proteomes" id="UP000799291">
    <property type="component" value="Unassembled WGS sequence"/>
</dbReference>
<protein>
    <submittedName>
        <fullName evidence="2">Uncharacterized protein</fullName>
    </submittedName>
</protein>
<accession>A0A6G1IN12</accession>
<dbReference type="AlphaFoldDB" id="A0A6G1IN12"/>
<keyword evidence="3" id="KW-1185">Reference proteome</keyword>
<evidence type="ECO:0000256" key="1">
    <source>
        <dbReference type="SAM" id="MobiDB-lite"/>
    </source>
</evidence>
<evidence type="ECO:0000313" key="3">
    <source>
        <dbReference type="Proteomes" id="UP000799291"/>
    </source>
</evidence>
<dbReference type="EMBL" id="MU005602">
    <property type="protein sequence ID" value="KAF2679535.1"/>
    <property type="molecule type" value="Genomic_DNA"/>
</dbReference>
<dbReference type="OrthoDB" id="3799196at2759"/>